<dbReference type="OrthoDB" id="9770347at2"/>
<dbReference type="CDD" id="cd13127">
    <property type="entry name" value="MATE_tuaB_like"/>
    <property type="match status" value="1"/>
</dbReference>
<evidence type="ECO:0000313" key="8">
    <source>
        <dbReference type="EMBL" id="SFB35588.1"/>
    </source>
</evidence>
<feature type="transmembrane region" description="Helical" evidence="7">
    <location>
        <begin position="99"/>
        <end position="118"/>
    </location>
</feature>
<evidence type="ECO:0000256" key="6">
    <source>
        <dbReference type="ARBA" id="ARBA00023136"/>
    </source>
</evidence>
<keyword evidence="4 7" id="KW-0812">Transmembrane</keyword>
<comment type="similarity">
    <text evidence="2">Belongs to the polysaccharide synthase family.</text>
</comment>
<evidence type="ECO:0000256" key="7">
    <source>
        <dbReference type="SAM" id="Phobius"/>
    </source>
</evidence>
<feature type="transmembrane region" description="Helical" evidence="7">
    <location>
        <begin position="33"/>
        <end position="57"/>
    </location>
</feature>
<feature type="transmembrane region" description="Helical" evidence="7">
    <location>
        <begin position="459"/>
        <end position="488"/>
    </location>
</feature>
<dbReference type="PANTHER" id="PTHR30250:SF10">
    <property type="entry name" value="LIPOPOLYSACCHARIDE BIOSYNTHESIS PROTEIN WZXC"/>
    <property type="match status" value="1"/>
</dbReference>
<evidence type="ECO:0000256" key="1">
    <source>
        <dbReference type="ARBA" id="ARBA00004651"/>
    </source>
</evidence>
<evidence type="ECO:0000256" key="5">
    <source>
        <dbReference type="ARBA" id="ARBA00022989"/>
    </source>
</evidence>
<sequence length="504" mass="51159">MTAPAPPEGAQGGGYRRGVPGDFRERALRGTGWVALSTWVLRLSGLATFAVLGRLLLPAEIGTAALALGVAGFVAAVLDLGFGTYLVRSREVDEDDVATAFWLVLAQAVAATALVLVLAEPLAAALGEPGLAPVLRAVAPVALLTAPAAVPTALLLRDLAMRPLALREVVAGLVGAVVGVSAALAGAGVWSIVAQTLAQTVVATGLVLALHPWRPRLRFSRPAAVRMARFGLPLLGTSLVQQLRDRVDQFLLGAVAGTTVLGYWAVATRILAVVAQATISVLDQVGLPVFARSGDDDRRLARTFSTATAYATLALGPAVAAVGALSPVLLPLLFGPQWGPSVVPAQLLCAAYGVGALSYFARAVYLTRGRTGLDLALTAVALVVHVVVVVLAGPHGLVVLSAALIGESVLLLALHALVLRRVVAVGASAWVPGALALGASGAAFGGATAVLQLPGPRAAVVAAAVLAGVVTYTGLVRLLLPALLAEVVRDVRTVLRRRGGGASG</sequence>
<dbReference type="InterPro" id="IPR050833">
    <property type="entry name" value="Poly_Biosynth_Transport"/>
</dbReference>
<proteinExistence type="inferred from homology"/>
<dbReference type="STRING" id="988821.SAMN05421867_1175"/>
<protein>
    <submittedName>
        <fullName evidence="8">Polysaccharide transporter, PST family</fullName>
    </submittedName>
</protein>
<feature type="transmembrane region" description="Helical" evidence="7">
    <location>
        <begin position="307"/>
        <end position="330"/>
    </location>
</feature>
<dbReference type="PANTHER" id="PTHR30250">
    <property type="entry name" value="PST FAMILY PREDICTED COLANIC ACID TRANSPORTER"/>
    <property type="match status" value="1"/>
</dbReference>
<dbReference type="Proteomes" id="UP000199012">
    <property type="component" value="Unassembled WGS sequence"/>
</dbReference>
<feature type="transmembrane region" description="Helical" evidence="7">
    <location>
        <begin position="398"/>
        <end position="418"/>
    </location>
</feature>
<evidence type="ECO:0000256" key="2">
    <source>
        <dbReference type="ARBA" id="ARBA00007430"/>
    </source>
</evidence>
<evidence type="ECO:0000256" key="4">
    <source>
        <dbReference type="ARBA" id="ARBA00022692"/>
    </source>
</evidence>
<feature type="transmembrane region" description="Helical" evidence="7">
    <location>
        <begin position="430"/>
        <end position="453"/>
    </location>
</feature>
<dbReference type="AlphaFoldDB" id="A0A1I1AGF7"/>
<dbReference type="EMBL" id="FOKA01000017">
    <property type="protein sequence ID" value="SFB35588.1"/>
    <property type="molecule type" value="Genomic_DNA"/>
</dbReference>
<keyword evidence="5 7" id="KW-1133">Transmembrane helix</keyword>
<dbReference type="GO" id="GO:0005886">
    <property type="term" value="C:plasma membrane"/>
    <property type="evidence" value="ECO:0007669"/>
    <property type="project" value="UniProtKB-SubCell"/>
</dbReference>
<evidence type="ECO:0000256" key="3">
    <source>
        <dbReference type="ARBA" id="ARBA00022475"/>
    </source>
</evidence>
<reference evidence="8 9" key="1">
    <citation type="submission" date="2016-10" db="EMBL/GenBank/DDBJ databases">
        <authorList>
            <person name="de Groot N.N."/>
        </authorList>
    </citation>
    <scope>NUCLEOTIDE SEQUENCE [LARGE SCALE GENOMIC DNA]</scope>
    <source>
        <strain evidence="8 9">CGMCC 4.6945</strain>
    </source>
</reference>
<dbReference type="Pfam" id="PF13440">
    <property type="entry name" value="Polysacc_synt_3"/>
    <property type="match status" value="1"/>
</dbReference>
<name>A0A1I1AGF7_9CELL</name>
<feature type="transmembrane region" description="Helical" evidence="7">
    <location>
        <begin position="373"/>
        <end position="392"/>
    </location>
</feature>
<accession>A0A1I1AGF7</accession>
<feature type="transmembrane region" description="Helical" evidence="7">
    <location>
        <begin position="342"/>
        <end position="361"/>
    </location>
</feature>
<feature type="transmembrane region" description="Helical" evidence="7">
    <location>
        <begin position="169"/>
        <end position="190"/>
    </location>
</feature>
<gene>
    <name evidence="8" type="ORF">SAMN05421867_1175</name>
</gene>
<keyword evidence="9" id="KW-1185">Reference proteome</keyword>
<keyword evidence="3" id="KW-1003">Cell membrane</keyword>
<evidence type="ECO:0000313" key="9">
    <source>
        <dbReference type="Proteomes" id="UP000199012"/>
    </source>
</evidence>
<organism evidence="8 9">
    <name type="scientific">Cellulomonas marina</name>
    <dbReference type="NCBI Taxonomy" id="988821"/>
    <lineage>
        <taxon>Bacteria</taxon>
        <taxon>Bacillati</taxon>
        <taxon>Actinomycetota</taxon>
        <taxon>Actinomycetes</taxon>
        <taxon>Micrococcales</taxon>
        <taxon>Cellulomonadaceae</taxon>
        <taxon>Cellulomonas</taxon>
    </lineage>
</organism>
<feature type="transmembrane region" description="Helical" evidence="7">
    <location>
        <begin position="138"/>
        <end position="157"/>
    </location>
</feature>
<keyword evidence="6 7" id="KW-0472">Membrane</keyword>
<feature type="transmembrane region" description="Helical" evidence="7">
    <location>
        <begin position="63"/>
        <end position="87"/>
    </location>
</feature>
<comment type="subcellular location">
    <subcellularLocation>
        <location evidence="1">Cell membrane</location>
        <topology evidence="1">Multi-pass membrane protein</topology>
    </subcellularLocation>
</comment>